<evidence type="ECO:0008006" key="4">
    <source>
        <dbReference type="Google" id="ProtNLM"/>
    </source>
</evidence>
<evidence type="ECO:0000256" key="1">
    <source>
        <dbReference type="ARBA" id="ARBA00022723"/>
    </source>
</evidence>
<protein>
    <recommendedName>
        <fullName evidence="4">VOC domain-containing protein</fullName>
    </recommendedName>
</protein>
<name>A0A2W5QJD7_VARPD</name>
<dbReference type="PANTHER" id="PTHR43048">
    <property type="entry name" value="METHYLMALONYL-COA EPIMERASE"/>
    <property type="match status" value="1"/>
</dbReference>
<dbReference type="InterPro" id="IPR029068">
    <property type="entry name" value="Glyas_Bleomycin-R_OHBP_Dase"/>
</dbReference>
<evidence type="ECO:0000313" key="2">
    <source>
        <dbReference type="EMBL" id="PZQ77348.1"/>
    </source>
</evidence>
<dbReference type="Gene3D" id="3.10.180.10">
    <property type="entry name" value="2,3-Dihydroxybiphenyl 1,2-Dioxygenase, domain 1"/>
    <property type="match status" value="2"/>
</dbReference>
<dbReference type="GO" id="GO:0046872">
    <property type="term" value="F:metal ion binding"/>
    <property type="evidence" value="ECO:0007669"/>
    <property type="project" value="UniProtKB-KW"/>
</dbReference>
<evidence type="ECO:0000313" key="3">
    <source>
        <dbReference type="Proteomes" id="UP000249135"/>
    </source>
</evidence>
<dbReference type="PANTHER" id="PTHR43048:SF3">
    <property type="entry name" value="METHYLMALONYL-COA EPIMERASE, MITOCHONDRIAL"/>
    <property type="match status" value="1"/>
</dbReference>
<organism evidence="2 3">
    <name type="scientific">Variovorax paradoxus</name>
    <dbReference type="NCBI Taxonomy" id="34073"/>
    <lineage>
        <taxon>Bacteria</taxon>
        <taxon>Pseudomonadati</taxon>
        <taxon>Pseudomonadota</taxon>
        <taxon>Betaproteobacteria</taxon>
        <taxon>Burkholderiales</taxon>
        <taxon>Comamonadaceae</taxon>
        <taxon>Variovorax</taxon>
    </lineage>
</organism>
<dbReference type="GO" id="GO:0046491">
    <property type="term" value="P:L-methylmalonyl-CoA metabolic process"/>
    <property type="evidence" value="ECO:0007669"/>
    <property type="project" value="TreeGrafter"/>
</dbReference>
<gene>
    <name evidence="2" type="ORF">DI563_04130</name>
</gene>
<comment type="caution">
    <text evidence="2">The sequence shown here is derived from an EMBL/GenBank/DDBJ whole genome shotgun (WGS) entry which is preliminary data.</text>
</comment>
<reference evidence="2 3" key="1">
    <citation type="submission" date="2017-08" db="EMBL/GenBank/DDBJ databases">
        <title>Infants hospitalized years apart are colonized by the same room-sourced microbial strains.</title>
        <authorList>
            <person name="Brooks B."/>
            <person name="Olm M.R."/>
            <person name="Firek B.A."/>
            <person name="Baker R."/>
            <person name="Thomas B.C."/>
            <person name="Morowitz M.J."/>
            <person name="Banfield J.F."/>
        </authorList>
    </citation>
    <scope>NUCLEOTIDE SEQUENCE [LARGE SCALE GENOMIC DNA]</scope>
    <source>
        <strain evidence="2">S2_005_003_R2_41</strain>
    </source>
</reference>
<accession>A0A2W5QJD7</accession>
<dbReference type="AlphaFoldDB" id="A0A2W5QJD7"/>
<dbReference type="Proteomes" id="UP000249135">
    <property type="component" value="Unassembled WGS sequence"/>
</dbReference>
<dbReference type="EMBL" id="QFPP01000023">
    <property type="protein sequence ID" value="PZQ77348.1"/>
    <property type="molecule type" value="Genomic_DNA"/>
</dbReference>
<sequence>MLKRVDRILVAVNDLDQAEKNYQEILGAARIKDFKSDYLNANIRLMALGSSEVELCASSGEGPVKDHLENFGEGLIRGGVTTDDLSVFRQYLKDHKVECIEADGRLYPEASDLYNLPLVVSSEPSSPNERVPGPVDFLYELTLVLRSNWQDVASAYVDRLGVKREGMVAINNSRFGYVGSLMMFDSQHQRLDRIELSEAHDEAFPMGRFSRKRGDALYMCYVETDNIADIIQRLDSRKHPWISRSGTSQERDGLWIPPSVLNGLLLGVSRTSHAWIWSGHPEKVQPLDDAGK</sequence>
<dbReference type="GO" id="GO:0004493">
    <property type="term" value="F:methylmalonyl-CoA epimerase activity"/>
    <property type="evidence" value="ECO:0007669"/>
    <property type="project" value="TreeGrafter"/>
</dbReference>
<dbReference type="InterPro" id="IPR051785">
    <property type="entry name" value="MMCE/EMCE_epimerase"/>
</dbReference>
<dbReference type="Pfam" id="PF13669">
    <property type="entry name" value="Glyoxalase_4"/>
    <property type="match status" value="1"/>
</dbReference>
<keyword evidence="1" id="KW-0479">Metal-binding</keyword>
<proteinExistence type="predicted"/>
<dbReference type="SUPFAM" id="SSF54593">
    <property type="entry name" value="Glyoxalase/Bleomycin resistance protein/Dihydroxybiphenyl dioxygenase"/>
    <property type="match status" value="1"/>
</dbReference>